<feature type="transmembrane region" description="Helical" evidence="10">
    <location>
        <begin position="271"/>
        <end position="289"/>
    </location>
</feature>
<dbReference type="Proteomes" id="UP000095563">
    <property type="component" value="Unassembled WGS sequence"/>
</dbReference>
<feature type="transmembrane region" description="Helical" evidence="10">
    <location>
        <begin position="361"/>
        <end position="388"/>
    </location>
</feature>
<dbReference type="Pfam" id="PF02080">
    <property type="entry name" value="TrkA_C"/>
    <property type="match status" value="1"/>
</dbReference>
<feature type="domain" description="RCK C-terminal" evidence="11">
    <location>
        <begin position="433"/>
        <end position="515"/>
    </location>
</feature>
<dbReference type="CDD" id="cd01031">
    <property type="entry name" value="EriC"/>
    <property type="match status" value="1"/>
</dbReference>
<dbReference type="InterPro" id="IPR036721">
    <property type="entry name" value="RCK_C_sf"/>
</dbReference>
<name>A0A174U1S9_9CLOT</name>
<dbReference type="GO" id="GO:0006813">
    <property type="term" value="P:potassium ion transport"/>
    <property type="evidence" value="ECO:0007669"/>
    <property type="project" value="InterPro"/>
</dbReference>
<keyword evidence="6 10" id="KW-0472">Membrane</keyword>
<evidence type="ECO:0000256" key="3">
    <source>
        <dbReference type="ARBA" id="ARBA00022692"/>
    </source>
</evidence>
<evidence type="ECO:0000313" key="13">
    <source>
        <dbReference type="Proteomes" id="UP000095563"/>
    </source>
</evidence>
<reference evidence="12 13" key="1">
    <citation type="submission" date="2015-09" db="EMBL/GenBank/DDBJ databases">
        <authorList>
            <consortium name="Pathogen Informatics"/>
        </authorList>
    </citation>
    <scope>NUCLEOTIDE SEQUENCE [LARGE SCALE GENOMIC DNA]</scope>
    <source>
        <strain evidence="12 13">2789STDY5834956</strain>
    </source>
</reference>
<feature type="transmembrane region" description="Helical" evidence="10">
    <location>
        <begin position="158"/>
        <end position="181"/>
    </location>
</feature>
<dbReference type="InterPro" id="IPR014743">
    <property type="entry name" value="Cl-channel_core"/>
</dbReference>
<dbReference type="SUPFAM" id="SSF81340">
    <property type="entry name" value="Clc chloride channel"/>
    <property type="match status" value="1"/>
</dbReference>
<dbReference type="InterPro" id="IPR050368">
    <property type="entry name" value="ClC-type_chloride_channel"/>
</dbReference>
<keyword evidence="9" id="KW-0407">Ion channel</keyword>
<comment type="subcellular location">
    <subcellularLocation>
        <location evidence="1">Membrane</location>
        <topology evidence="1">Multi-pass membrane protein</topology>
    </subcellularLocation>
</comment>
<evidence type="ECO:0000256" key="7">
    <source>
        <dbReference type="ARBA" id="ARBA00023173"/>
    </source>
</evidence>
<dbReference type="Gene3D" id="1.10.3080.10">
    <property type="entry name" value="Clc chloride channel"/>
    <property type="match status" value="1"/>
</dbReference>
<feature type="transmembrane region" description="Helical" evidence="10">
    <location>
        <begin position="20"/>
        <end position="40"/>
    </location>
</feature>
<gene>
    <name evidence="12" type="primary">clcA_2</name>
    <name evidence="12" type="ORF">ERS852568_02061</name>
</gene>
<dbReference type="EMBL" id="CZBO01000003">
    <property type="protein sequence ID" value="CUQ13580.1"/>
    <property type="molecule type" value="Genomic_DNA"/>
</dbReference>
<proteinExistence type="predicted"/>
<feature type="transmembrane region" description="Helical" evidence="10">
    <location>
        <begin position="331"/>
        <end position="355"/>
    </location>
</feature>
<dbReference type="InterPro" id="IPR006037">
    <property type="entry name" value="RCK_C"/>
</dbReference>
<dbReference type="Gene3D" id="3.30.70.1450">
    <property type="entry name" value="Regulator of K+ conductance, C-terminal domain"/>
    <property type="match status" value="1"/>
</dbReference>
<keyword evidence="4 10" id="KW-1133">Transmembrane helix</keyword>
<keyword evidence="8" id="KW-0868">Chloride</keyword>
<evidence type="ECO:0000256" key="10">
    <source>
        <dbReference type="SAM" id="Phobius"/>
    </source>
</evidence>
<dbReference type="PROSITE" id="PS51202">
    <property type="entry name" value="RCK_C"/>
    <property type="match status" value="1"/>
</dbReference>
<dbReference type="GO" id="GO:0005254">
    <property type="term" value="F:chloride channel activity"/>
    <property type="evidence" value="ECO:0007669"/>
    <property type="project" value="UniProtKB-KW"/>
</dbReference>
<keyword evidence="3 10" id="KW-0812">Transmembrane</keyword>
<dbReference type="PANTHER" id="PTHR43427:SF6">
    <property type="entry name" value="CHLORIDE CHANNEL PROTEIN CLC-E"/>
    <property type="match status" value="1"/>
</dbReference>
<dbReference type="PANTHER" id="PTHR43427">
    <property type="entry name" value="CHLORIDE CHANNEL PROTEIN CLC-E"/>
    <property type="match status" value="1"/>
</dbReference>
<feature type="transmembrane region" description="Helical" evidence="10">
    <location>
        <begin position="60"/>
        <end position="77"/>
    </location>
</feature>
<dbReference type="RefSeq" id="WP_055207899.1">
    <property type="nucleotide sequence ID" value="NZ_CZBO01000003.1"/>
</dbReference>
<keyword evidence="2" id="KW-0813">Transport</keyword>
<dbReference type="AlphaFoldDB" id="A0A174U1S9"/>
<evidence type="ECO:0000256" key="5">
    <source>
        <dbReference type="ARBA" id="ARBA00023065"/>
    </source>
</evidence>
<evidence type="ECO:0000256" key="8">
    <source>
        <dbReference type="ARBA" id="ARBA00023214"/>
    </source>
</evidence>
<feature type="transmembrane region" description="Helical" evidence="10">
    <location>
        <begin position="232"/>
        <end position="250"/>
    </location>
</feature>
<dbReference type="SUPFAM" id="SSF116726">
    <property type="entry name" value="TrkA C-terminal domain-like"/>
    <property type="match status" value="1"/>
</dbReference>
<accession>A0A174U1S9</accession>
<protein>
    <submittedName>
        <fullName evidence="12">Protein ClcA</fullName>
    </submittedName>
</protein>
<organism evidence="12 13">
    <name type="scientific">Clostridium baratii</name>
    <dbReference type="NCBI Taxonomy" id="1561"/>
    <lineage>
        <taxon>Bacteria</taxon>
        <taxon>Bacillati</taxon>
        <taxon>Bacillota</taxon>
        <taxon>Clostridia</taxon>
        <taxon>Eubacteriales</taxon>
        <taxon>Clostridiaceae</taxon>
        <taxon>Clostridium</taxon>
    </lineage>
</organism>
<dbReference type="InterPro" id="IPR001807">
    <property type="entry name" value="ClC"/>
</dbReference>
<dbReference type="GO" id="GO:0008324">
    <property type="term" value="F:monoatomic cation transmembrane transporter activity"/>
    <property type="evidence" value="ECO:0007669"/>
    <property type="project" value="InterPro"/>
</dbReference>
<evidence type="ECO:0000256" key="2">
    <source>
        <dbReference type="ARBA" id="ARBA00022448"/>
    </source>
</evidence>
<dbReference type="GO" id="GO:0034707">
    <property type="term" value="C:chloride channel complex"/>
    <property type="evidence" value="ECO:0007669"/>
    <property type="project" value="UniProtKB-KW"/>
</dbReference>
<keyword evidence="5" id="KW-0406">Ion transport</keyword>
<feature type="transmembrane region" description="Helical" evidence="10">
    <location>
        <begin position="193"/>
        <end position="212"/>
    </location>
</feature>
<dbReference type="PRINTS" id="PR00762">
    <property type="entry name" value="CLCHANNEL"/>
</dbReference>
<evidence type="ECO:0000313" key="12">
    <source>
        <dbReference type="EMBL" id="CUQ13580.1"/>
    </source>
</evidence>
<evidence type="ECO:0000256" key="4">
    <source>
        <dbReference type="ARBA" id="ARBA00022989"/>
    </source>
</evidence>
<evidence type="ECO:0000259" key="11">
    <source>
        <dbReference type="PROSITE" id="PS51202"/>
    </source>
</evidence>
<sequence length="521" mass="56820">MNNESFKELIFVDNLKVRVVLESILVGLGAGLIVSLYRLVLKYIGDYSFKIYKFMYMHKLYIFLGLLFLMFVGYIVGRMVEKNSMISGSGIPQIEGSLKGYFNTKNPITILVNKFIGGVLAIGCGLSLGIEGPSIQLGASIGNLYSNITRKIKLEERYLISSGAGAGLAAAFNAPFAGVMFSLEEVNKDFSPLILLPTIAAAVSADLVTWIFFGSEPILHVEKLKIIPAKYYILIIILGIIVGLGGVLYNNTLLKTQDLYKKLKVKLRIRMMIPFGCAIIFGLFLPEVLGGGNPLINRILVDGIVIKFGIILLVCKFIYSMISFASDTPGGILFPLLTLGALVGVIFGHVAVNVLGIDSSFIINFVLLAMAGMFASIVRAPITGLILVCEMSGSISQLGPLATVCGTAYLVAEVCRCEPVYTSLLKRRIASSTGKEEEEVSGERRVVNYIVELGAPIVSKKIKNLKLVNNALIASIEREDDTIIPNGNTDIRPGDYLTVLVDKNYETILRRELEKLCESQD</sequence>
<dbReference type="Pfam" id="PF00654">
    <property type="entry name" value="Voltage_CLC"/>
    <property type="match status" value="1"/>
</dbReference>
<evidence type="ECO:0000256" key="9">
    <source>
        <dbReference type="ARBA" id="ARBA00023303"/>
    </source>
</evidence>
<feature type="transmembrane region" description="Helical" evidence="10">
    <location>
        <begin position="295"/>
        <end position="319"/>
    </location>
</feature>
<keyword evidence="7" id="KW-0869">Chloride channel</keyword>
<evidence type="ECO:0000256" key="6">
    <source>
        <dbReference type="ARBA" id="ARBA00023136"/>
    </source>
</evidence>
<evidence type="ECO:0000256" key="1">
    <source>
        <dbReference type="ARBA" id="ARBA00004141"/>
    </source>
</evidence>